<dbReference type="GO" id="GO:0007165">
    <property type="term" value="P:signal transduction"/>
    <property type="evidence" value="ECO:0007669"/>
    <property type="project" value="InterPro"/>
</dbReference>
<dbReference type="PANTHER" id="PTHR11017">
    <property type="entry name" value="LEUCINE-RICH REPEAT-CONTAINING PROTEIN"/>
    <property type="match status" value="1"/>
</dbReference>
<evidence type="ECO:0000259" key="1">
    <source>
        <dbReference type="Pfam" id="PF01582"/>
    </source>
</evidence>
<dbReference type="InterPro" id="IPR000157">
    <property type="entry name" value="TIR_dom"/>
</dbReference>
<evidence type="ECO:0000313" key="3">
    <source>
        <dbReference type="Proteomes" id="UP000326939"/>
    </source>
</evidence>
<gene>
    <name evidence="2" type="ORF">DKX38_007156</name>
</gene>
<dbReference type="GO" id="GO:0006952">
    <property type="term" value="P:defense response"/>
    <property type="evidence" value="ECO:0007669"/>
    <property type="project" value="InterPro"/>
</dbReference>
<organism evidence="2 3">
    <name type="scientific">Salix brachista</name>
    <dbReference type="NCBI Taxonomy" id="2182728"/>
    <lineage>
        <taxon>Eukaryota</taxon>
        <taxon>Viridiplantae</taxon>
        <taxon>Streptophyta</taxon>
        <taxon>Embryophyta</taxon>
        <taxon>Tracheophyta</taxon>
        <taxon>Spermatophyta</taxon>
        <taxon>Magnoliopsida</taxon>
        <taxon>eudicotyledons</taxon>
        <taxon>Gunneridae</taxon>
        <taxon>Pentapetalae</taxon>
        <taxon>rosids</taxon>
        <taxon>fabids</taxon>
        <taxon>Malpighiales</taxon>
        <taxon>Salicaceae</taxon>
        <taxon>Saliceae</taxon>
        <taxon>Salix</taxon>
    </lineage>
</organism>
<keyword evidence="3" id="KW-1185">Reference proteome</keyword>
<dbReference type="InterPro" id="IPR032675">
    <property type="entry name" value="LRR_dom_sf"/>
</dbReference>
<feature type="domain" description="TIR" evidence="1">
    <location>
        <begin position="10"/>
        <end position="62"/>
    </location>
</feature>
<accession>A0A5N5MMN4</accession>
<dbReference type="EMBL" id="VDCV01000005">
    <property type="protein sequence ID" value="KAB5556247.1"/>
    <property type="molecule type" value="Genomic_DNA"/>
</dbReference>
<dbReference type="Gene3D" id="3.80.10.10">
    <property type="entry name" value="Ribonuclease Inhibitor"/>
    <property type="match status" value="1"/>
</dbReference>
<dbReference type="Gene3D" id="3.40.50.10140">
    <property type="entry name" value="Toll/interleukin-1 receptor homology (TIR) domain"/>
    <property type="match status" value="1"/>
</dbReference>
<dbReference type="InterPro" id="IPR035897">
    <property type="entry name" value="Toll_tir_struct_dom_sf"/>
</dbReference>
<reference evidence="3" key="1">
    <citation type="journal article" date="2019" name="Gigascience">
        <title>De novo genome assembly of the endangered Acer yangbiense, a plant species with extremely small populations endemic to Yunnan Province, China.</title>
        <authorList>
            <person name="Yang J."/>
            <person name="Wariss H.M."/>
            <person name="Tao L."/>
            <person name="Zhang R."/>
            <person name="Yun Q."/>
            <person name="Hollingsworth P."/>
            <person name="Dao Z."/>
            <person name="Luo G."/>
            <person name="Guo H."/>
            <person name="Ma Y."/>
            <person name="Sun W."/>
        </authorList>
    </citation>
    <scope>NUCLEOTIDE SEQUENCE [LARGE SCALE GENOMIC DNA]</scope>
    <source>
        <strain evidence="3">cv. br00</strain>
    </source>
</reference>
<dbReference type="Pfam" id="PF01582">
    <property type="entry name" value="TIR"/>
    <property type="match status" value="1"/>
</dbReference>
<name>A0A5N5MMN4_9ROSI</name>
<proteinExistence type="predicted"/>
<dbReference type="AlphaFoldDB" id="A0A5N5MMN4"/>
<sequence>MFDVTIKLLRHERDCASEEVESWRHALKKIADLKGWDSSVIKDETKLIKKIVSDIKRKLSTSIDAKGLVLTLDLEERGGIDRLKDMCLIKIVQNEIWMHDVLLELGRKIVTQENDDPTERSRLWDAKEVYRVLTSQGTGKVESISLNLSETKEIKLNPAAFEGMDKLRLLKFYYPEEKKLLCEERVRILLPDEGLHFLSNELRILYWSHSPLKSLPSNFFPEKLVILQMPYSKLEQLCNDYQPLENLILMDLSYSSALILNDLDFCKVPKLDVVILKPHSIGELKSLVELNLRYCSKLASLPSSIGGLKSLVELQLSGCSELASLPESIGELKCLARLDLYLCVKLESLPNSIHDKLSSCSMLNMPHNHIIRSHISPQLANTACACQVSSSKRKIITSVSLHVKDASDAKESIVLAVLLSLSATVSREGGVEKDSC</sequence>
<protein>
    <recommendedName>
        <fullName evidence="1">TIR domain-containing protein</fullName>
    </recommendedName>
</protein>
<comment type="caution">
    <text evidence="2">The sequence shown here is derived from an EMBL/GenBank/DDBJ whole genome shotgun (WGS) entry which is preliminary data.</text>
</comment>
<evidence type="ECO:0000313" key="2">
    <source>
        <dbReference type="EMBL" id="KAB5556247.1"/>
    </source>
</evidence>
<dbReference type="PANTHER" id="PTHR11017:SF555">
    <property type="entry name" value="TIR-NBS-LRR RCT1-LIKE RESISTANCE PROTEIN"/>
    <property type="match status" value="1"/>
</dbReference>
<dbReference type="InterPro" id="IPR044974">
    <property type="entry name" value="Disease_R_plants"/>
</dbReference>
<dbReference type="SUPFAM" id="SSF52058">
    <property type="entry name" value="L domain-like"/>
    <property type="match status" value="1"/>
</dbReference>
<dbReference type="Proteomes" id="UP000326939">
    <property type="component" value="Chromosome 5"/>
</dbReference>